<comment type="caution">
    <text evidence="2">The sequence shown here is derived from an EMBL/GenBank/DDBJ whole genome shotgun (WGS) entry which is preliminary data.</text>
</comment>
<sequence length="107" mass="11889">MNLIEVTWVVDFHCQRNVAMVKDHKEAQDEEDKGNGIAFIWKIAMMGYGCGTVLGISMAYIVFTTGRPQWLVHLFTDGPVTIDNESASTKGVMWTNMGTGSWVSTTI</sequence>
<protein>
    <submittedName>
        <fullName evidence="2">Uncharacterized protein</fullName>
    </submittedName>
</protein>
<evidence type="ECO:0000313" key="2">
    <source>
        <dbReference type="EMBL" id="MBA0636150.1"/>
    </source>
</evidence>
<dbReference type="EMBL" id="JABFAC010244620">
    <property type="protein sequence ID" value="MBA0636150.1"/>
    <property type="molecule type" value="Genomic_DNA"/>
</dbReference>
<name>A0A7J8TDA7_GOSDV</name>
<gene>
    <name evidence="2" type="ORF">Godav_021853</name>
</gene>
<keyword evidence="1" id="KW-0812">Transmembrane</keyword>
<organism evidence="2 3">
    <name type="scientific">Gossypium davidsonii</name>
    <name type="common">Davidson's cotton</name>
    <name type="synonym">Gossypium klotzschianum subsp. davidsonii</name>
    <dbReference type="NCBI Taxonomy" id="34287"/>
    <lineage>
        <taxon>Eukaryota</taxon>
        <taxon>Viridiplantae</taxon>
        <taxon>Streptophyta</taxon>
        <taxon>Embryophyta</taxon>
        <taxon>Tracheophyta</taxon>
        <taxon>Spermatophyta</taxon>
        <taxon>Magnoliopsida</taxon>
        <taxon>eudicotyledons</taxon>
        <taxon>Gunneridae</taxon>
        <taxon>Pentapetalae</taxon>
        <taxon>rosids</taxon>
        <taxon>malvids</taxon>
        <taxon>Malvales</taxon>
        <taxon>Malvaceae</taxon>
        <taxon>Malvoideae</taxon>
        <taxon>Gossypium</taxon>
    </lineage>
</organism>
<evidence type="ECO:0000256" key="1">
    <source>
        <dbReference type="SAM" id="Phobius"/>
    </source>
</evidence>
<reference evidence="2 3" key="1">
    <citation type="journal article" date="2019" name="Genome Biol. Evol.">
        <title>Insights into the evolution of the New World diploid cottons (Gossypium, subgenus Houzingenia) based on genome sequencing.</title>
        <authorList>
            <person name="Grover C.E."/>
            <person name="Arick M.A. 2nd"/>
            <person name="Thrash A."/>
            <person name="Conover J.L."/>
            <person name="Sanders W.S."/>
            <person name="Peterson D.G."/>
            <person name="Frelichowski J.E."/>
            <person name="Scheffler J.A."/>
            <person name="Scheffler B.E."/>
            <person name="Wendel J.F."/>
        </authorList>
    </citation>
    <scope>NUCLEOTIDE SEQUENCE [LARGE SCALE GENOMIC DNA]</scope>
    <source>
        <strain evidence="2">27</strain>
        <tissue evidence="2">Leaf</tissue>
    </source>
</reference>
<dbReference type="AlphaFoldDB" id="A0A7J8TDA7"/>
<proteinExistence type="predicted"/>
<keyword evidence="1" id="KW-0472">Membrane</keyword>
<evidence type="ECO:0000313" key="3">
    <source>
        <dbReference type="Proteomes" id="UP000593561"/>
    </source>
</evidence>
<keyword evidence="1" id="KW-1133">Transmembrane helix</keyword>
<dbReference type="Proteomes" id="UP000593561">
    <property type="component" value="Unassembled WGS sequence"/>
</dbReference>
<accession>A0A7J8TDA7</accession>
<feature type="transmembrane region" description="Helical" evidence="1">
    <location>
        <begin position="39"/>
        <end position="63"/>
    </location>
</feature>
<keyword evidence="3" id="KW-1185">Reference proteome</keyword>